<keyword evidence="1" id="KW-1133">Transmembrane helix</keyword>
<feature type="transmembrane region" description="Helical" evidence="1">
    <location>
        <begin position="213"/>
        <end position="232"/>
    </location>
</feature>
<dbReference type="EMBL" id="QXFW01001424">
    <property type="protein sequence ID" value="KAE8991007.1"/>
    <property type="molecule type" value="Genomic_DNA"/>
</dbReference>
<evidence type="ECO:0000313" key="16">
    <source>
        <dbReference type="Proteomes" id="UP000440732"/>
    </source>
</evidence>
<evidence type="ECO:0000313" key="7">
    <source>
        <dbReference type="EMBL" id="KAE9191495.1"/>
    </source>
</evidence>
<evidence type="ECO:0000313" key="14">
    <source>
        <dbReference type="Proteomes" id="UP000437068"/>
    </source>
</evidence>
<dbReference type="Proteomes" id="UP000476176">
    <property type="component" value="Unassembled WGS sequence"/>
</dbReference>
<evidence type="ECO:0000313" key="6">
    <source>
        <dbReference type="EMBL" id="KAE9121841.1"/>
    </source>
</evidence>
<dbReference type="EMBL" id="QXFX01001376">
    <property type="protein sequence ID" value="KAE9091350.1"/>
    <property type="molecule type" value="Genomic_DNA"/>
</dbReference>
<organism evidence="10 14">
    <name type="scientific">Phytophthora fragariae</name>
    <dbReference type="NCBI Taxonomy" id="53985"/>
    <lineage>
        <taxon>Eukaryota</taxon>
        <taxon>Sar</taxon>
        <taxon>Stramenopiles</taxon>
        <taxon>Oomycota</taxon>
        <taxon>Peronosporomycetes</taxon>
        <taxon>Peronosporales</taxon>
        <taxon>Peronosporaceae</taxon>
        <taxon>Phytophthora</taxon>
    </lineage>
</organism>
<keyword evidence="1" id="KW-0812">Transmembrane</keyword>
<evidence type="ECO:0000313" key="18">
    <source>
        <dbReference type="Proteomes" id="UP000460718"/>
    </source>
</evidence>
<name>A0A6A4CTI4_9STRA</name>
<dbReference type="EMBL" id="QXFZ01001387">
    <property type="protein sequence ID" value="KAE9091403.1"/>
    <property type="molecule type" value="Genomic_DNA"/>
</dbReference>
<evidence type="ECO:0000313" key="17">
    <source>
        <dbReference type="Proteomes" id="UP000441208"/>
    </source>
</evidence>
<dbReference type="Proteomes" id="UP000440367">
    <property type="component" value="Unassembled WGS sequence"/>
</dbReference>
<feature type="transmembrane region" description="Helical" evidence="1">
    <location>
        <begin position="145"/>
        <end position="161"/>
    </location>
</feature>
<dbReference type="Proteomes" id="UP000429523">
    <property type="component" value="Unassembled WGS sequence"/>
</dbReference>
<dbReference type="OrthoDB" id="93440at2759"/>
<dbReference type="EMBL" id="QXGD01001438">
    <property type="protein sequence ID" value="KAE9206104.1"/>
    <property type="molecule type" value="Genomic_DNA"/>
</dbReference>
<evidence type="ECO:0000313" key="13">
    <source>
        <dbReference type="Proteomes" id="UP000433483"/>
    </source>
</evidence>
<evidence type="ECO:0000313" key="12">
    <source>
        <dbReference type="Proteomes" id="UP000429523"/>
    </source>
</evidence>
<dbReference type="Proteomes" id="UP000486351">
    <property type="component" value="Unassembled WGS sequence"/>
</dbReference>
<protein>
    <recommendedName>
        <fullName evidence="22">Transmembrane protein</fullName>
    </recommendedName>
</protein>
<feature type="transmembrane region" description="Helical" evidence="1">
    <location>
        <begin position="168"/>
        <end position="193"/>
    </location>
</feature>
<dbReference type="Proteomes" id="UP000460718">
    <property type="component" value="Unassembled WGS sequence"/>
</dbReference>
<dbReference type="EMBL" id="QXFY01001424">
    <property type="protein sequence ID" value="KAE9318163.1"/>
    <property type="molecule type" value="Genomic_DNA"/>
</dbReference>
<sequence>MARAIDSVPPDQDRCDLNAYSLIGESAGGPIGVAPVRPQQPIAIQDHRLPRVTVVPTPEPRQLPVGGQARASALTFDDGRGRTRTRLLSDESEAPFSAGCCRQLAAMYTDVGMSTVERVRWLCGWMVLVYALTCCAWFVWPAYTVPVVGVLTGTAGLLACQRPHERSYLTYVLMFLALNYAQLVLLVWLVFVGLPAELTATCTGHCAGEETKAVFIVLLVLATGIFHWRVVVTTRHYVRECEQLAMQGSRAFLFDASYSRAAASSTMATDIQSRPSASIVSVSVVGDTEQLSDAHHSNYHPQATPL</sequence>
<evidence type="ECO:0000256" key="1">
    <source>
        <dbReference type="SAM" id="Phobius"/>
    </source>
</evidence>
<dbReference type="Proteomes" id="UP000488956">
    <property type="component" value="Unassembled WGS sequence"/>
</dbReference>
<evidence type="ECO:0000313" key="8">
    <source>
        <dbReference type="EMBL" id="KAE9204865.1"/>
    </source>
</evidence>
<evidence type="ECO:0000313" key="5">
    <source>
        <dbReference type="EMBL" id="KAE9091403.1"/>
    </source>
</evidence>
<dbReference type="EMBL" id="QXGA01001338">
    <property type="protein sequence ID" value="KAE9121841.1"/>
    <property type="molecule type" value="Genomic_DNA"/>
</dbReference>
<dbReference type="Proteomes" id="UP000440732">
    <property type="component" value="Unassembled WGS sequence"/>
</dbReference>
<evidence type="ECO:0000313" key="11">
    <source>
        <dbReference type="EMBL" id="KAE9318163.1"/>
    </source>
</evidence>
<evidence type="ECO:0000313" key="10">
    <source>
        <dbReference type="EMBL" id="KAE9293917.1"/>
    </source>
</evidence>
<gene>
    <name evidence="10" type="ORF">PF001_g18033</name>
    <name evidence="9" type="ORF">PF002_g20115</name>
    <name evidence="8" type="ORF">PF004_g17721</name>
    <name evidence="7" type="ORF">PF005_g18821</name>
    <name evidence="6" type="ORF">PF006_g17798</name>
    <name evidence="5" type="ORF">PF007_g18896</name>
    <name evidence="11" type="ORF">PF008_g18563</name>
    <name evidence="2" type="ORF">PF009_g19712</name>
    <name evidence="4" type="ORF">PF010_g18222</name>
    <name evidence="3" type="ORF">PF011_g18114</name>
</gene>
<evidence type="ECO:0000313" key="21">
    <source>
        <dbReference type="Proteomes" id="UP000488956"/>
    </source>
</evidence>
<evidence type="ECO:0000313" key="2">
    <source>
        <dbReference type="EMBL" id="KAE8930190.1"/>
    </source>
</evidence>
<dbReference type="EMBL" id="QXGE01001346">
    <property type="protein sequence ID" value="KAE9293917.1"/>
    <property type="molecule type" value="Genomic_DNA"/>
</dbReference>
<dbReference type="EMBL" id="QXGC01001351">
    <property type="protein sequence ID" value="KAE9204865.1"/>
    <property type="molecule type" value="Genomic_DNA"/>
</dbReference>
<evidence type="ECO:0000313" key="20">
    <source>
        <dbReference type="Proteomes" id="UP000486351"/>
    </source>
</evidence>
<evidence type="ECO:0000313" key="3">
    <source>
        <dbReference type="EMBL" id="KAE8991007.1"/>
    </source>
</evidence>
<dbReference type="Proteomes" id="UP000441208">
    <property type="component" value="Unassembled WGS sequence"/>
</dbReference>
<evidence type="ECO:0000313" key="15">
    <source>
        <dbReference type="Proteomes" id="UP000440367"/>
    </source>
</evidence>
<evidence type="ECO:0000313" key="9">
    <source>
        <dbReference type="EMBL" id="KAE9206104.1"/>
    </source>
</evidence>
<dbReference type="Proteomes" id="UP000437068">
    <property type="component" value="Unassembled WGS sequence"/>
</dbReference>
<keyword evidence="13" id="KW-1185">Reference proteome</keyword>
<keyword evidence="1" id="KW-0472">Membrane</keyword>
<dbReference type="Proteomes" id="UP000433483">
    <property type="component" value="Unassembled WGS sequence"/>
</dbReference>
<reference evidence="12 13" key="1">
    <citation type="submission" date="2018-08" db="EMBL/GenBank/DDBJ databases">
        <title>Genomic investigation of the strawberry pathogen Phytophthora fragariae indicates pathogenicity is determined by transcriptional variation in three key races.</title>
        <authorList>
            <person name="Adams T.M."/>
            <person name="Armitage A.D."/>
            <person name="Sobczyk M.K."/>
            <person name="Bates H.J."/>
            <person name="Dunwell J.M."/>
            <person name="Nellist C.F."/>
            <person name="Harrison R.J."/>
        </authorList>
    </citation>
    <scope>NUCLEOTIDE SEQUENCE [LARGE SCALE GENOMIC DNA]</scope>
    <source>
        <strain evidence="10 14">A4</strain>
        <strain evidence="9 15">BC-1</strain>
        <strain evidence="8 19">BC-23</strain>
        <strain evidence="7 13">NOV-27</strain>
        <strain evidence="6 16">NOV-5</strain>
        <strain evidence="5 17">NOV-71</strain>
        <strain evidence="11 20">NOV-77</strain>
        <strain evidence="2 12">NOV-9</strain>
        <strain evidence="4 21">ONT-3</strain>
        <strain evidence="3 18">SCRP245</strain>
    </source>
</reference>
<dbReference type="AlphaFoldDB" id="A0A6A4CTI4"/>
<dbReference type="EMBL" id="QXGF01001413">
    <property type="protein sequence ID" value="KAE8930190.1"/>
    <property type="molecule type" value="Genomic_DNA"/>
</dbReference>
<evidence type="ECO:0000313" key="19">
    <source>
        <dbReference type="Proteomes" id="UP000476176"/>
    </source>
</evidence>
<evidence type="ECO:0000313" key="4">
    <source>
        <dbReference type="EMBL" id="KAE9091350.1"/>
    </source>
</evidence>
<proteinExistence type="predicted"/>
<evidence type="ECO:0008006" key="22">
    <source>
        <dbReference type="Google" id="ProtNLM"/>
    </source>
</evidence>
<dbReference type="EMBL" id="QXGB01001396">
    <property type="protein sequence ID" value="KAE9191495.1"/>
    <property type="molecule type" value="Genomic_DNA"/>
</dbReference>
<accession>A0A6A4CTI4</accession>
<comment type="caution">
    <text evidence="10">The sequence shown here is derived from an EMBL/GenBank/DDBJ whole genome shotgun (WGS) entry which is preliminary data.</text>
</comment>